<sequence length="437" mass="47162">MAKPPRDPGAGMQKRHGAVLRAATTNARPLVFGVDPNQLAQTGWAVVFGHDTCPRVREALAPLLALRKKQVGEDTNLYREITLNQGETAEQFLTRMGTAPGPAQPKHLPFHLLLVASPQSVSFDVQADLAVGRGVGRLCFPCHDDYTHYAQQMVEAEQRFRSGPALAAFFGPNHGLEANTLATSTKLARDLPKEIAAALPEDCRRATWFGAEATVPALAKLLGSEQRPDLLLTAGHGMQMPVGGPAQTRYQGGLIGCEWEDTRARVPRAACFAAEDLAALPWTARPGSVAVLLACHSGGTRRFDAFNPQAPPVAAHPFVAALPNAMLTRGWSAVVAHVDRAYLHSFLWRGNTSTSQTYGSFLAALAAGYPVGWAAEPFGLRYAEIQVHYDRLKAAAAAGLPVDRQALSDLWFALIDARYFLTFGDPAARARNFVTRT</sequence>
<keyword evidence="2" id="KW-1185">Reference proteome</keyword>
<proteinExistence type="predicted"/>
<organism evidence="1 2">
    <name type="scientific">Acanthopleuribacter pedis</name>
    <dbReference type="NCBI Taxonomy" id="442870"/>
    <lineage>
        <taxon>Bacteria</taxon>
        <taxon>Pseudomonadati</taxon>
        <taxon>Acidobacteriota</taxon>
        <taxon>Holophagae</taxon>
        <taxon>Acanthopleuribacterales</taxon>
        <taxon>Acanthopleuribacteraceae</taxon>
        <taxon>Acanthopleuribacter</taxon>
    </lineage>
</organism>
<name>A0A8J7QBK1_9BACT</name>
<evidence type="ECO:0000313" key="1">
    <source>
        <dbReference type="EMBL" id="MBO1321432.1"/>
    </source>
</evidence>
<protein>
    <submittedName>
        <fullName evidence="1">Uncharacterized protein</fullName>
    </submittedName>
</protein>
<dbReference type="EMBL" id="JAFREP010000024">
    <property type="protein sequence ID" value="MBO1321432.1"/>
    <property type="molecule type" value="Genomic_DNA"/>
</dbReference>
<gene>
    <name evidence="1" type="ORF">J3U88_23320</name>
</gene>
<reference evidence="1" key="1">
    <citation type="submission" date="2021-03" db="EMBL/GenBank/DDBJ databases">
        <authorList>
            <person name="Wang G."/>
        </authorList>
    </citation>
    <scope>NUCLEOTIDE SEQUENCE</scope>
    <source>
        <strain evidence="1">KCTC 12899</strain>
    </source>
</reference>
<accession>A0A8J7QBK1</accession>
<dbReference type="AlphaFoldDB" id="A0A8J7QBK1"/>
<dbReference type="RefSeq" id="WP_207861406.1">
    <property type="nucleotide sequence ID" value="NZ_JAFREP010000024.1"/>
</dbReference>
<comment type="caution">
    <text evidence="1">The sequence shown here is derived from an EMBL/GenBank/DDBJ whole genome shotgun (WGS) entry which is preliminary data.</text>
</comment>
<dbReference type="Proteomes" id="UP000664417">
    <property type="component" value="Unassembled WGS sequence"/>
</dbReference>
<evidence type="ECO:0000313" key="2">
    <source>
        <dbReference type="Proteomes" id="UP000664417"/>
    </source>
</evidence>